<dbReference type="EMBL" id="BEGY01000002">
    <property type="protein sequence ID" value="GAX73071.1"/>
    <property type="molecule type" value="Genomic_DNA"/>
</dbReference>
<protein>
    <recommendedName>
        <fullName evidence="2">ubiquitinyl hydrolase 1</fullName>
        <ecNumber evidence="2">3.4.19.12</ecNumber>
    </recommendedName>
</protein>
<evidence type="ECO:0000256" key="4">
    <source>
        <dbReference type="ARBA" id="ARBA00022786"/>
    </source>
</evidence>
<dbReference type="Proteomes" id="UP000232323">
    <property type="component" value="Unassembled WGS sequence"/>
</dbReference>
<keyword evidence="3" id="KW-0645">Protease</keyword>
<keyword evidence="7" id="KW-0175">Coiled coil</keyword>
<comment type="caution">
    <text evidence="11">The sequence shown here is derived from an EMBL/GenBank/DDBJ whole genome shotgun (WGS) entry which is preliminary data.</text>
</comment>
<feature type="compositionally biased region" description="Polar residues" evidence="8">
    <location>
        <begin position="21"/>
        <end position="31"/>
    </location>
</feature>
<evidence type="ECO:0000256" key="2">
    <source>
        <dbReference type="ARBA" id="ARBA00012759"/>
    </source>
</evidence>
<keyword evidence="6" id="KW-0788">Thiol protease</keyword>
<dbReference type="InterPro" id="IPR051346">
    <property type="entry name" value="OTU_Deubiquitinase"/>
</dbReference>
<keyword evidence="5" id="KW-0378">Hydrolase</keyword>
<evidence type="ECO:0000256" key="7">
    <source>
        <dbReference type="SAM" id="Coils"/>
    </source>
</evidence>
<feature type="region of interest" description="Disordered" evidence="8">
    <location>
        <begin position="21"/>
        <end position="52"/>
    </location>
</feature>
<gene>
    <name evidence="11" type="ORF">CEUSTIGMA_g524.t1</name>
</gene>
<dbReference type="Pfam" id="PF12359">
    <property type="entry name" value="DUF3645"/>
    <property type="match status" value="1"/>
</dbReference>
<evidence type="ECO:0000256" key="6">
    <source>
        <dbReference type="ARBA" id="ARBA00022807"/>
    </source>
</evidence>
<feature type="compositionally biased region" description="Polar residues" evidence="8">
    <location>
        <begin position="422"/>
        <end position="491"/>
    </location>
</feature>
<comment type="catalytic activity">
    <reaction evidence="1">
        <text>Thiol-dependent hydrolysis of ester, thioester, amide, peptide and isopeptide bonds formed by the C-terminal Gly of ubiquitin (a 76-residue protein attached to proteins as an intracellular targeting signal).</text>
        <dbReference type="EC" id="3.4.19.12"/>
    </reaction>
</comment>
<dbReference type="OrthoDB" id="538905at2759"/>
<evidence type="ECO:0000313" key="12">
    <source>
        <dbReference type="Proteomes" id="UP000232323"/>
    </source>
</evidence>
<evidence type="ECO:0000256" key="5">
    <source>
        <dbReference type="ARBA" id="ARBA00022801"/>
    </source>
</evidence>
<reference evidence="11 12" key="1">
    <citation type="submission" date="2017-08" db="EMBL/GenBank/DDBJ databases">
        <title>Acidophilic green algal genome provides insights into adaptation to an acidic environment.</title>
        <authorList>
            <person name="Hirooka S."/>
            <person name="Hirose Y."/>
            <person name="Kanesaki Y."/>
            <person name="Higuchi S."/>
            <person name="Fujiwara T."/>
            <person name="Onuma R."/>
            <person name="Era A."/>
            <person name="Ohbayashi R."/>
            <person name="Uzuka A."/>
            <person name="Nozaki H."/>
            <person name="Yoshikawa H."/>
            <person name="Miyagishima S.Y."/>
        </authorList>
    </citation>
    <scope>NUCLEOTIDE SEQUENCE [LARGE SCALE GENOMIC DNA]</scope>
    <source>
        <strain evidence="11 12">NIES-2499</strain>
    </source>
</reference>
<feature type="region of interest" description="Disordered" evidence="8">
    <location>
        <begin position="3029"/>
        <end position="3049"/>
    </location>
</feature>
<dbReference type="STRING" id="1157962.A0A250WQJ5"/>
<organism evidence="11 12">
    <name type="scientific">Chlamydomonas eustigma</name>
    <dbReference type="NCBI Taxonomy" id="1157962"/>
    <lineage>
        <taxon>Eukaryota</taxon>
        <taxon>Viridiplantae</taxon>
        <taxon>Chlorophyta</taxon>
        <taxon>core chlorophytes</taxon>
        <taxon>Chlorophyceae</taxon>
        <taxon>CS clade</taxon>
        <taxon>Chlamydomonadales</taxon>
        <taxon>Chlamydomonadaceae</taxon>
        <taxon>Chlamydomonas</taxon>
    </lineage>
</organism>
<accession>A0A250WQJ5</accession>
<dbReference type="EC" id="3.4.19.12" evidence="2"/>
<dbReference type="PANTHER" id="PTHR13367">
    <property type="entry name" value="UBIQUITIN THIOESTERASE"/>
    <property type="match status" value="1"/>
</dbReference>
<dbReference type="Pfam" id="PF12340">
    <property type="entry name" value="DUF3638"/>
    <property type="match status" value="1"/>
</dbReference>
<evidence type="ECO:0000259" key="9">
    <source>
        <dbReference type="Pfam" id="PF12340"/>
    </source>
</evidence>
<evidence type="ECO:0000313" key="11">
    <source>
        <dbReference type="EMBL" id="GAX73071.1"/>
    </source>
</evidence>
<dbReference type="InterPro" id="IPR022099">
    <property type="entry name" value="DUF3638"/>
</dbReference>
<evidence type="ECO:0000259" key="10">
    <source>
        <dbReference type="Pfam" id="PF12359"/>
    </source>
</evidence>
<name>A0A250WQJ5_9CHLO</name>
<dbReference type="PANTHER" id="PTHR13367:SF33">
    <property type="entry name" value="P-LOOP CONTAINING NUCLEOSIDE TRIPHOSPHATE HYDROLASE PROTEIN"/>
    <property type="match status" value="1"/>
</dbReference>
<keyword evidence="12" id="KW-1185">Reference proteome</keyword>
<sequence>MIRTPCAVLRGTAQRISTHSLNTRATGSQSQPSATSIISPFSSSSDIGPADQSPTTYHLSAFVHSHPEYIDGSSLVHLRNGEAYYQKDNPLAKKAELAELQCDNKDEEPQLTPGIPSRFEYSKADADQTLLARVFNGLPHLPCTSSQSQADIKDLLEGLSLFYSDIECLILRNTHNPGCNINGHAEAALASYSPGLWDPLSVSDLKGFSSALSLLTDSGTTTWMPKYGCALLAIPADDGTSLEMKHWISRESGRQAQSDTATVDNQDGASQQWLADDKLSLVLVGLDDWSFKIHSFQPPGAGQHQMEHSAECGDHSVMVVGAISRAELPVFRSKAVNTQAVNTQAVNTQAVNTQAVNIQAVSTQAVSTQAVNTQAVSTQAVSTQAVNTQAVNTQAVSTQAVNTQAAVSTQAVSTQAVSTQAVSTQAVRHTGSQHTGSQHTGSQHTGSQHTGSQHTGSQHTGSQHTGSQHTGSQHTGSQHTGSQHTGSQHTGSQHRDTCWPLVREVLKVCLRQWQPGFSLRPADVHSIIITSFELWLLQRQVQLAVSSTQYTAAAPTQLSTCMVMLRSAAIKAACLNDQGHDMASFERAAEAAKQSLMSAASARAQLSSRNFQLESDLVSMALSTQRLPESVLPPHVLIAQDSTAGLLSEARRRAVENLGSYPMCYRVNTTVSSASHTTHSRMRLIHSILKQPEWCSRPNDPVMAPLALHVVERELFSIASQGTTGFVTEVRNMTGHEIAEMEALESLVDDYRQRVHSFLSTPAGGTTMRVEMLSREVLVVWVMYCLADAAARQLHGSSMERYGVSASWEDLRHLVLSDRQATDAALGVAQYLHAHTKPGKELFSLANGGAPTFQMAAEFASGDAMLTGIWKSEQTAADHRKAAHWAEVQRKQKLAAALRLELAVLISHMGKSCQLMGDAQQELHAQRALYSYKESYMWSSQQAAYNKAYQNHQNARHQVSSKEAEVRSAEAAPPPVMQPVPKEKNKALSWLFFYHMPKAFRILSRFSFMSQQMLLPPPSEPEHAALWDNTIRVESYCKTMATDIYNNLSSIYTYVPHNSLSHVTGFDGFVQLQSRDSIPKKYGPDHVDSFTSPEDGVWYPDNLDSAMRPEMTWYGSGCLVETRLGFVSAGCFNPFAELGAKVTEQLFTEKLTIAPNLQWTMHVGKSVNSCSDDRGNQGIANQKDRPCWLTTKPSFLTYTSLRSYPTGQLRRLCEALHLGELPLSHPGVIVLVRQLLFHIGTLHLIPSQQRPGLLWRTDWEVEGDVLPTLCCELERLASDLDPAPRDHDAVLLLGEIAAYLSLWHQPCVAVTRHFAAMTSRAADEMEETIVAAAPEPAVQQQLQARQCHLRMLSLLCFGAGALRSDQDIADSVRLTVLIKHGKTFLDSLTGEQASSMQAMYIQCMNVMARRSVDTILSLTPPSDEVAPPSNDPLYVSKGHMLTAAISSVLQRTPATLRWYCISVNGNMSNLVLTHSPSCSYEAVGDDGHLYSINVLDGTVLLDGKPPGRLPRNVLEHPLYKRTFGDHNFEVSTNSSGVHQTIKPVKSRLYDFYLASDSSSSGSKRLVITEIDQGFSKGKGVILLRPRDFQQHQCSFLIQVLATDVIPPSSTLVTSLSELPSSSSTPPDTVQQAQTKLASTVAGPQLLKCWRVPSHLQRLDDWTQLLSLTSTELIDHLVLPSMADSQVLRVLSKLEDPSLIHTYRSTTTPSVETASVETASDGTGLLRRKSADQNQGSQVLIWELPRYSIEFEQHGGVLHSRDHSGYKLAVCQQLVDVGHDDSIIITVRQEGKEDVGNKEISNDVGKEVSNADTCSESTSLRPDYRLCWYTLPDFQQYLVLERGPELSSHSTSCARRADTMILVPHGIVQRRQSQENLARSTSAKGNLSEATAEDLDVPEGLVGIALERNCDATLHLHCYTLNQRFGNLRASSRLSRLQLAALYAATSTLLPEPLSKMTGAQMAMQLVRQCWSNRPLTARESEQLITVGELGGHLAAGLNLLVHELQNSATQLIHLYPDVAATTPATTSALHAVSARSIADHTTAYCQAMANEVYAGWCYNPHAMLTEGEVQRVMPGFVPSSVHSPPEAVRRKKHRVLEVSDLPLDLEVVEKLEQEIKTCYISTSACHHGSNSSNQTSESPPVLHNQYPLSYSRTCLPLERAMHDELKASWDEHVELNEVILSISPEELTKRLNLWKVTATKGRQSMEVYLLTNLCRTPATSQLSLHQSRSFRMLRLSGMATWPNLQDLAKIALKEGYVEVLNPFLTPGACKTIVSGVRLWLKLCVLEDKLDRLRALMEAGEEFKPTLVKELQVERIWRPDLYPEWLVFEAEGQLQIRPAQYNIAQYLMNHPGSIAQLNMGEGKTSVILPMLALHWSKGRGTVVRLNLLSTLMEQSYSLLANSLCASLLDRKIFVLPFHRNVEVTESGARAMLSSLNYCKKEGGVLLVAPEHRLSFQLKHHEMRLAHEKQKSDMVTAETKGPDDNLLLKMLDVLQRFPYVDILDESDELLHHRFQLVYAHGSATLLPAVIDRAVVAQALLRIISDNVESWLDKRSAVWESNRNSGAFKSIRLLSGVALQEKASILKQQLADSLLQSPPYELRWLRQHPQKVGIMAAMLDESTDALAHLNVGGSGMSDDQRDQVLAVRGMLCVALLMHGLQKRHGVDYGVNRSPHALKQLAVPFRAADTPSERSEFAQPDVALLLTTLSYYHTGLTQDEMNQAVDFLLHCLGPSAQSSHYQEWYKLAEPGMDAETRESLNNVSKVDPSNAQQVELMFHHYSNNMALIDFWLNKCIFPTQTQQFPQRLAANSWHLASTSGGRTVVGFSGTNDNHRLLPLQVKQAFDLPEPSLMATNGKMLSVIIKDTVKGGFTTIKVDDHSKPSWKALLDQAILLKVHAILDCGAMLAGASNKEAAEYVLGCLDTAQHRGVCYYDSSHKCWMIQDNKGRCLPRHASPVHESQAFVIYDDARCRGADLQLRPMAVGLLTLGPGTCKDKMMQAAGRLRMLGRGQKLHFAAPADVTAKIRKFATSTDGDLGSPADNPASFRDWGSEEPDPPQVLRWVMNNTVQATLNGVVEWAKQGLFYVSTYEKPENVVEDEVLDVATLYQSSRAAVPVASLIESMSKNRKLQDALSSGSGEIREIVKYRSKLTKKILKGSKIHGMGHEVLSGCTADEEIERELEKEEEQEEEVEKELERMRPAREADWDLLSVFGASATTELDVKAAVKPLSEMIQELHSREVKSLAWSTAAAKVLCTSNFRSTILAGVKDEYLRQVRAMLWFRSGEALLISEREADALLELKWKGAGSNNTLPLKSMKQPGPVLLTLSYAQQCYEAGVAATHSRSPAGASGMPALACELSFMTAGVSLTSGQLHIVNKIPDERSLVSTRLFDGSTTYMSNCDHGERGTNRQLTVLHQMMRRKLLAAEELTGLRGKRGKLLRSDLELACGDTLPGITTAGTSGATLV</sequence>
<evidence type="ECO:0000256" key="3">
    <source>
        <dbReference type="ARBA" id="ARBA00022670"/>
    </source>
</evidence>
<dbReference type="GO" id="GO:0006508">
    <property type="term" value="P:proteolysis"/>
    <property type="evidence" value="ECO:0007669"/>
    <property type="project" value="UniProtKB-KW"/>
</dbReference>
<dbReference type="InterPro" id="IPR022105">
    <property type="entry name" value="DUF3645"/>
</dbReference>
<feature type="domain" description="DUF3645" evidence="10">
    <location>
        <begin position="2675"/>
        <end position="2703"/>
    </location>
</feature>
<feature type="coiled-coil region" evidence="7">
    <location>
        <begin position="3171"/>
        <end position="3198"/>
    </location>
</feature>
<feature type="domain" description="DUF3638" evidence="9">
    <location>
        <begin position="2315"/>
        <end position="2547"/>
    </location>
</feature>
<feature type="region of interest" description="Disordered" evidence="8">
    <location>
        <begin position="951"/>
        <end position="979"/>
    </location>
</feature>
<feature type="region of interest" description="Disordered" evidence="8">
    <location>
        <begin position="422"/>
        <end position="494"/>
    </location>
</feature>
<feature type="compositionally biased region" description="Low complexity" evidence="8">
    <location>
        <begin position="32"/>
        <end position="49"/>
    </location>
</feature>
<proteinExistence type="predicted"/>
<keyword evidence="4" id="KW-0833">Ubl conjugation pathway</keyword>
<evidence type="ECO:0000256" key="8">
    <source>
        <dbReference type="SAM" id="MobiDB-lite"/>
    </source>
</evidence>
<evidence type="ECO:0000256" key="1">
    <source>
        <dbReference type="ARBA" id="ARBA00000707"/>
    </source>
</evidence>
<dbReference type="GO" id="GO:0004843">
    <property type="term" value="F:cysteine-type deubiquitinase activity"/>
    <property type="evidence" value="ECO:0007669"/>
    <property type="project" value="UniProtKB-EC"/>
</dbReference>